<organism evidence="3 4">
    <name type="scientific">Oncorhynchus mykiss</name>
    <name type="common">Rainbow trout</name>
    <name type="synonym">Salmo gairdneri</name>
    <dbReference type="NCBI Taxonomy" id="8022"/>
    <lineage>
        <taxon>Eukaryota</taxon>
        <taxon>Metazoa</taxon>
        <taxon>Chordata</taxon>
        <taxon>Craniata</taxon>
        <taxon>Vertebrata</taxon>
        <taxon>Euteleostomi</taxon>
        <taxon>Actinopterygii</taxon>
        <taxon>Neopterygii</taxon>
        <taxon>Teleostei</taxon>
        <taxon>Protacanthopterygii</taxon>
        <taxon>Salmoniformes</taxon>
        <taxon>Salmonidae</taxon>
        <taxon>Salmoninae</taxon>
        <taxon>Oncorhynchus</taxon>
    </lineage>
</organism>
<proteinExistence type="predicted"/>
<dbReference type="PaxDb" id="8022-A0A060Z6T3"/>
<sequence>MPVGKRCLWSVNWALTALPTSLRLPPTNGCEDLGMETEEEDELRARGLTGLKNIGNTCYMNAALQALSNW</sequence>
<dbReference type="InterPro" id="IPR028889">
    <property type="entry name" value="USP"/>
</dbReference>
<dbReference type="EMBL" id="FR949873">
    <property type="protein sequence ID" value="CDQ99763.1"/>
    <property type="molecule type" value="Genomic_DNA"/>
</dbReference>
<feature type="chain" id="PRO_5001596874" description="USP domain-containing protein" evidence="1">
    <location>
        <begin position="30"/>
        <end position="70"/>
    </location>
</feature>
<dbReference type="InterPro" id="IPR038765">
    <property type="entry name" value="Papain-like_cys_pep_sf"/>
</dbReference>
<dbReference type="STRING" id="8022.A0A060Z6T3"/>
<dbReference type="GO" id="GO:0016579">
    <property type="term" value="P:protein deubiquitination"/>
    <property type="evidence" value="ECO:0007669"/>
    <property type="project" value="InterPro"/>
</dbReference>
<accession>A0A060Z6T3</accession>
<evidence type="ECO:0000313" key="4">
    <source>
        <dbReference type="Proteomes" id="UP000193380"/>
    </source>
</evidence>
<dbReference type="Proteomes" id="UP000193380">
    <property type="component" value="Unassembled WGS sequence"/>
</dbReference>
<dbReference type="AlphaFoldDB" id="A0A060Z6T3"/>
<dbReference type="SUPFAM" id="SSF54001">
    <property type="entry name" value="Cysteine proteinases"/>
    <property type="match status" value="1"/>
</dbReference>
<dbReference type="Pfam" id="PF00443">
    <property type="entry name" value="UCH"/>
    <property type="match status" value="1"/>
</dbReference>
<dbReference type="InterPro" id="IPR001394">
    <property type="entry name" value="Peptidase_C19_UCH"/>
</dbReference>
<reference evidence="3" key="1">
    <citation type="journal article" date="2014" name="Nat. Commun.">
        <title>The rainbow trout genome provides novel insights into evolution after whole-genome duplication in vertebrates.</title>
        <authorList>
            <person name="Berthelot C."/>
            <person name="Brunet F."/>
            <person name="Chalopin D."/>
            <person name="Juanchich A."/>
            <person name="Bernard M."/>
            <person name="Noel B."/>
            <person name="Bento P."/>
            <person name="Da Silva C."/>
            <person name="Labadie K."/>
            <person name="Alberti A."/>
            <person name="Aury J.M."/>
            <person name="Louis A."/>
            <person name="Dehais P."/>
            <person name="Bardou P."/>
            <person name="Montfort J."/>
            <person name="Klopp C."/>
            <person name="Cabau C."/>
            <person name="Gaspin C."/>
            <person name="Thorgaard G.H."/>
            <person name="Boussaha M."/>
            <person name="Quillet E."/>
            <person name="Guyomard R."/>
            <person name="Galiana D."/>
            <person name="Bobe J."/>
            <person name="Volff J.N."/>
            <person name="Genet C."/>
            <person name="Wincker P."/>
            <person name="Jaillon O."/>
            <person name="Roest Crollius H."/>
            <person name="Guiguen Y."/>
        </authorList>
    </citation>
    <scope>NUCLEOTIDE SEQUENCE [LARGE SCALE GENOMIC DNA]</scope>
</reference>
<dbReference type="PROSITE" id="PS50235">
    <property type="entry name" value="USP_3"/>
    <property type="match status" value="1"/>
</dbReference>
<protein>
    <recommendedName>
        <fullName evidence="2">USP domain-containing protein</fullName>
    </recommendedName>
</protein>
<feature type="signal peptide" evidence="1">
    <location>
        <begin position="1"/>
        <end position="29"/>
    </location>
</feature>
<dbReference type="InterPro" id="IPR018200">
    <property type="entry name" value="USP_CS"/>
</dbReference>
<dbReference type="GO" id="GO:0004843">
    <property type="term" value="F:cysteine-type deubiquitinase activity"/>
    <property type="evidence" value="ECO:0007669"/>
    <property type="project" value="InterPro"/>
</dbReference>
<dbReference type="Gene3D" id="3.90.70.10">
    <property type="entry name" value="Cysteine proteinases"/>
    <property type="match status" value="1"/>
</dbReference>
<evidence type="ECO:0000313" key="3">
    <source>
        <dbReference type="EMBL" id="CDQ99763.1"/>
    </source>
</evidence>
<feature type="domain" description="USP" evidence="2">
    <location>
        <begin position="49"/>
        <end position="70"/>
    </location>
</feature>
<evidence type="ECO:0000256" key="1">
    <source>
        <dbReference type="SAM" id="SignalP"/>
    </source>
</evidence>
<keyword evidence="1" id="KW-0732">Signal</keyword>
<dbReference type="PROSITE" id="PS00972">
    <property type="entry name" value="USP_1"/>
    <property type="match status" value="1"/>
</dbReference>
<reference evidence="3" key="2">
    <citation type="submission" date="2014-03" db="EMBL/GenBank/DDBJ databases">
        <authorList>
            <person name="Genoscope - CEA"/>
        </authorList>
    </citation>
    <scope>NUCLEOTIDE SEQUENCE</scope>
</reference>
<gene>
    <name evidence="3" type="ORF">GSONMT00044863001</name>
</gene>
<evidence type="ECO:0000259" key="2">
    <source>
        <dbReference type="PROSITE" id="PS50235"/>
    </source>
</evidence>
<name>A0A060Z6T3_ONCMY</name>